<accession>A0ABP8EWC7</accession>
<protein>
    <submittedName>
        <fullName evidence="1">Uncharacterized protein</fullName>
    </submittedName>
</protein>
<name>A0ABP8EWC7_9MICO</name>
<evidence type="ECO:0000313" key="1">
    <source>
        <dbReference type="EMBL" id="GAA4288288.1"/>
    </source>
</evidence>
<reference evidence="2" key="1">
    <citation type="journal article" date="2019" name="Int. J. Syst. Evol. Microbiol.">
        <title>The Global Catalogue of Microorganisms (GCM) 10K type strain sequencing project: providing services to taxonomists for standard genome sequencing and annotation.</title>
        <authorList>
            <consortium name="The Broad Institute Genomics Platform"/>
            <consortium name="The Broad Institute Genome Sequencing Center for Infectious Disease"/>
            <person name="Wu L."/>
            <person name="Ma J."/>
        </authorList>
    </citation>
    <scope>NUCLEOTIDE SEQUENCE [LARGE SCALE GENOMIC DNA]</scope>
    <source>
        <strain evidence="2">JCM 17459</strain>
    </source>
</reference>
<dbReference type="EMBL" id="BAABBA010000013">
    <property type="protein sequence ID" value="GAA4288288.1"/>
    <property type="molecule type" value="Genomic_DNA"/>
</dbReference>
<evidence type="ECO:0000313" key="2">
    <source>
        <dbReference type="Proteomes" id="UP001499841"/>
    </source>
</evidence>
<proteinExistence type="predicted"/>
<comment type="caution">
    <text evidence="1">The sequence shown here is derived from an EMBL/GenBank/DDBJ whole genome shotgun (WGS) entry which is preliminary data.</text>
</comment>
<sequence>MHVRVYECPDGEGMLDDGDHAVGLLAEQLEDHADAVGLTVLTLARVHHGHPGSFRPSHGRLRSLARGVDGNSLRRSISPVKTQASGRAYGRTAACL</sequence>
<dbReference type="Proteomes" id="UP001499841">
    <property type="component" value="Unassembled WGS sequence"/>
</dbReference>
<keyword evidence="2" id="KW-1185">Reference proteome</keyword>
<gene>
    <name evidence="1" type="ORF">GCM10022262_26480</name>
</gene>
<organism evidence="1 2">
    <name type="scientific">Georgenia daeguensis</name>
    <dbReference type="NCBI Taxonomy" id="908355"/>
    <lineage>
        <taxon>Bacteria</taxon>
        <taxon>Bacillati</taxon>
        <taxon>Actinomycetota</taxon>
        <taxon>Actinomycetes</taxon>
        <taxon>Micrococcales</taxon>
        <taxon>Bogoriellaceae</taxon>
        <taxon>Georgenia</taxon>
    </lineage>
</organism>